<keyword evidence="3" id="KW-1185">Reference proteome</keyword>
<name>A0A0Q9WBE1_DROVI</name>
<feature type="compositionally biased region" description="Basic and acidic residues" evidence="1">
    <location>
        <begin position="167"/>
        <end position="207"/>
    </location>
</feature>
<evidence type="ECO:0000256" key="1">
    <source>
        <dbReference type="SAM" id="MobiDB-lite"/>
    </source>
</evidence>
<feature type="region of interest" description="Disordered" evidence="1">
    <location>
        <begin position="1"/>
        <end position="207"/>
    </location>
</feature>
<accession>A0A0Q9WBE1</accession>
<reference evidence="2 3" key="1">
    <citation type="journal article" date="2007" name="Nature">
        <title>Evolution of genes and genomes on the Drosophila phylogeny.</title>
        <authorList>
            <consortium name="Drosophila 12 Genomes Consortium"/>
            <person name="Clark A.G."/>
            <person name="Eisen M.B."/>
            <person name="Smith D.R."/>
            <person name="Bergman C.M."/>
            <person name="Oliver B."/>
            <person name="Markow T.A."/>
            <person name="Kaufman T.C."/>
            <person name="Kellis M."/>
            <person name="Gelbart W."/>
            <person name="Iyer V.N."/>
            <person name="Pollard D.A."/>
            <person name="Sackton T.B."/>
            <person name="Larracuente A.M."/>
            <person name="Singh N.D."/>
            <person name="Abad J.P."/>
            <person name="Abt D.N."/>
            <person name="Adryan B."/>
            <person name="Aguade M."/>
            <person name="Akashi H."/>
            <person name="Anderson W.W."/>
            <person name="Aquadro C.F."/>
            <person name="Ardell D.H."/>
            <person name="Arguello R."/>
            <person name="Artieri C.G."/>
            <person name="Barbash D.A."/>
            <person name="Barker D."/>
            <person name="Barsanti P."/>
            <person name="Batterham P."/>
            <person name="Batzoglou S."/>
            <person name="Begun D."/>
            <person name="Bhutkar A."/>
            <person name="Blanco E."/>
            <person name="Bosak S.A."/>
            <person name="Bradley R.K."/>
            <person name="Brand A.D."/>
            <person name="Brent M.R."/>
            <person name="Brooks A.N."/>
            <person name="Brown R.H."/>
            <person name="Butlin R.K."/>
            <person name="Caggese C."/>
            <person name="Calvi B.R."/>
            <person name="Bernardo de Carvalho A."/>
            <person name="Caspi A."/>
            <person name="Castrezana S."/>
            <person name="Celniker S.E."/>
            <person name="Chang J.L."/>
            <person name="Chapple C."/>
            <person name="Chatterji S."/>
            <person name="Chinwalla A."/>
            <person name="Civetta A."/>
            <person name="Clifton S.W."/>
            <person name="Comeron J.M."/>
            <person name="Costello J.C."/>
            <person name="Coyne J.A."/>
            <person name="Daub J."/>
            <person name="David R.G."/>
            <person name="Delcher A.L."/>
            <person name="Delehaunty K."/>
            <person name="Do C.B."/>
            <person name="Ebling H."/>
            <person name="Edwards K."/>
            <person name="Eickbush T."/>
            <person name="Evans J.D."/>
            <person name="Filipski A."/>
            <person name="Findeiss S."/>
            <person name="Freyhult E."/>
            <person name="Fulton L."/>
            <person name="Fulton R."/>
            <person name="Garcia A.C."/>
            <person name="Gardiner A."/>
            <person name="Garfield D.A."/>
            <person name="Garvin B.E."/>
            <person name="Gibson G."/>
            <person name="Gilbert D."/>
            <person name="Gnerre S."/>
            <person name="Godfrey J."/>
            <person name="Good R."/>
            <person name="Gotea V."/>
            <person name="Gravely B."/>
            <person name="Greenberg A.J."/>
            <person name="Griffiths-Jones S."/>
            <person name="Gross S."/>
            <person name="Guigo R."/>
            <person name="Gustafson E.A."/>
            <person name="Haerty W."/>
            <person name="Hahn M.W."/>
            <person name="Halligan D.L."/>
            <person name="Halpern A.L."/>
            <person name="Halter G.M."/>
            <person name="Han M.V."/>
            <person name="Heger A."/>
            <person name="Hillier L."/>
            <person name="Hinrichs A.S."/>
            <person name="Holmes I."/>
            <person name="Hoskins R.A."/>
            <person name="Hubisz M.J."/>
            <person name="Hultmark D."/>
            <person name="Huntley M.A."/>
            <person name="Jaffe D.B."/>
            <person name="Jagadeeshan S."/>
            <person name="Jeck W.R."/>
            <person name="Johnson J."/>
            <person name="Jones C.D."/>
            <person name="Jordan W.C."/>
            <person name="Karpen G.H."/>
            <person name="Kataoka E."/>
            <person name="Keightley P.D."/>
            <person name="Kheradpour P."/>
            <person name="Kirkness E.F."/>
            <person name="Koerich L.B."/>
            <person name="Kristiansen K."/>
            <person name="Kudrna D."/>
            <person name="Kulathinal R.J."/>
            <person name="Kumar S."/>
            <person name="Kwok R."/>
            <person name="Lander E."/>
            <person name="Langley C.H."/>
            <person name="Lapoint R."/>
            <person name="Lazzaro B.P."/>
            <person name="Lee S.J."/>
            <person name="Levesque L."/>
            <person name="Li R."/>
            <person name="Lin C.F."/>
            <person name="Lin M.F."/>
            <person name="Lindblad-Toh K."/>
            <person name="Llopart A."/>
            <person name="Long M."/>
            <person name="Low L."/>
            <person name="Lozovsky E."/>
            <person name="Lu J."/>
            <person name="Luo M."/>
            <person name="Machado C.A."/>
            <person name="Makalowski W."/>
            <person name="Marzo M."/>
            <person name="Matsuda M."/>
            <person name="Matzkin L."/>
            <person name="McAllister B."/>
            <person name="McBride C.S."/>
            <person name="McKernan B."/>
            <person name="McKernan K."/>
            <person name="Mendez-Lago M."/>
            <person name="Minx P."/>
            <person name="Mollenhauer M.U."/>
            <person name="Montooth K."/>
            <person name="Mount S.M."/>
            <person name="Mu X."/>
            <person name="Myers E."/>
            <person name="Negre B."/>
            <person name="Newfeld S."/>
            <person name="Nielsen R."/>
            <person name="Noor M.A."/>
            <person name="O'Grady P."/>
            <person name="Pachter L."/>
            <person name="Papaceit M."/>
            <person name="Parisi M.J."/>
            <person name="Parisi M."/>
            <person name="Parts L."/>
            <person name="Pedersen J.S."/>
            <person name="Pesole G."/>
            <person name="Phillippy A.M."/>
            <person name="Ponting C.P."/>
            <person name="Pop M."/>
            <person name="Porcelli D."/>
            <person name="Powell J.R."/>
            <person name="Prohaska S."/>
            <person name="Pruitt K."/>
            <person name="Puig M."/>
            <person name="Quesneville H."/>
            <person name="Ram K.R."/>
            <person name="Rand D."/>
            <person name="Rasmussen M.D."/>
            <person name="Reed L.K."/>
            <person name="Reenan R."/>
            <person name="Reily A."/>
            <person name="Remington K.A."/>
            <person name="Rieger T.T."/>
            <person name="Ritchie M.G."/>
            <person name="Robin C."/>
            <person name="Rogers Y.H."/>
            <person name="Rohde C."/>
            <person name="Rozas J."/>
            <person name="Rubenfield M.J."/>
            <person name="Ruiz A."/>
            <person name="Russo S."/>
            <person name="Salzberg S.L."/>
            <person name="Sanchez-Gracia A."/>
            <person name="Saranga D.J."/>
            <person name="Sato H."/>
            <person name="Schaeffer S.W."/>
            <person name="Schatz M.C."/>
            <person name="Schlenke T."/>
            <person name="Schwartz R."/>
            <person name="Segarra C."/>
            <person name="Singh R.S."/>
            <person name="Sirot L."/>
            <person name="Sirota M."/>
            <person name="Sisneros N.B."/>
            <person name="Smith C.D."/>
            <person name="Smith T.F."/>
            <person name="Spieth J."/>
            <person name="Stage D.E."/>
            <person name="Stark A."/>
            <person name="Stephan W."/>
            <person name="Strausberg R.L."/>
            <person name="Strempel S."/>
            <person name="Sturgill D."/>
            <person name="Sutton G."/>
            <person name="Sutton G.G."/>
            <person name="Tao W."/>
            <person name="Teichmann S."/>
            <person name="Tobari Y.N."/>
            <person name="Tomimura Y."/>
            <person name="Tsolas J.M."/>
            <person name="Valente V.L."/>
            <person name="Venter E."/>
            <person name="Venter J.C."/>
            <person name="Vicario S."/>
            <person name="Vieira F.G."/>
            <person name="Vilella A.J."/>
            <person name="Villasante A."/>
            <person name="Walenz B."/>
            <person name="Wang J."/>
            <person name="Wasserman M."/>
            <person name="Watts T."/>
            <person name="Wilson D."/>
            <person name="Wilson R.K."/>
            <person name="Wing R.A."/>
            <person name="Wolfner M.F."/>
            <person name="Wong A."/>
            <person name="Wong G.K."/>
            <person name="Wu C.I."/>
            <person name="Wu G."/>
            <person name="Yamamoto D."/>
            <person name="Yang H.P."/>
            <person name="Yang S.P."/>
            <person name="Yorke J.A."/>
            <person name="Yoshida K."/>
            <person name="Zdobnov E."/>
            <person name="Zhang P."/>
            <person name="Zhang Y."/>
            <person name="Zimin A.V."/>
            <person name="Baldwin J."/>
            <person name="Abdouelleil A."/>
            <person name="Abdulkadir J."/>
            <person name="Abebe A."/>
            <person name="Abera B."/>
            <person name="Abreu J."/>
            <person name="Acer S.C."/>
            <person name="Aftuck L."/>
            <person name="Alexander A."/>
            <person name="An P."/>
            <person name="Anderson E."/>
            <person name="Anderson S."/>
            <person name="Arachi H."/>
            <person name="Azer M."/>
            <person name="Bachantsang P."/>
            <person name="Barry A."/>
            <person name="Bayul T."/>
            <person name="Berlin A."/>
            <person name="Bessette D."/>
            <person name="Bloom T."/>
            <person name="Blye J."/>
            <person name="Boguslavskiy L."/>
            <person name="Bonnet C."/>
            <person name="Boukhgalter B."/>
            <person name="Bourzgui I."/>
            <person name="Brown A."/>
            <person name="Cahill P."/>
            <person name="Channer S."/>
            <person name="Cheshatsang Y."/>
            <person name="Chuda L."/>
            <person name="Citroen M."/>
            <person name="Collymore A."/>
            <person name="Cooke P."/>
            <person name="Costello M."/>
            <person name="D'Aco K."/>
            <person name="Daza R."/>
            <person name="De Haan G."/>
            <person name="DeGray S."/>
            <person name="DeMaso C."/>
            <person name="Dhargay N."/>
            <person name="Dooley K."/>
            <person name="Dooley E."/>
            <person name="Doricent M."/>
            <person name="Dorje P."/>
            <person name="Dorjee K."/>
            <person name="Dupes A."/>
            <person name="Elong R."/>
            <person name="Falk J."/>
            <person name="Farina A."/>
            <person name="Faro S."/>
            <person name="Ferguson D."/>
            <person name="Fisher S."/>
            <person name="Foley C.D."/>
            <person name="Franke A."/>
            <person name="Friedrich D."/>
            <person name="Gadbois L."/>
            <person name="Gearin G."/>
            <person name="Gearin C.R."/>
            <person name="Giannoukos G."/>
            <person name="Goode T."/>
            <person name="Graham J."/>
            <person name="Grandbois E."/>
            <person name="Grewal S."/>
            <person name="Gyaltsen K."/>
            <person name="Hafez N."/>
            <person name="Hagos B."/>
            <person name="Hall J."/>
            <person name="Henson C."/>
            <person name="Hollinger A."/>
            <person name="Honan T."/>
            <person name="Huard M.D."/>
            <person name="Hughes L."/>
            <person name="Hurhula B."/>
            <person name="Husby M.E."/>
            <person name="Kamat A."/>
            <person name="Kanga B."/>
            <person name="Kashin S."/>
            <person name="Khazanovich D."/>
            <person name="Kisner P."/>
            <person name="Lance K."/>
            <person name="Lara M."/>
            <person name="Lee W."/>
            <person name="Lennon N."/>
            <person name="Letendre F."/>
            <person name="LeVine R."/>
            <person name="Lipovsky A."/>
            <person name="Liu X."/>
            <person name="Liu J."/>
            <person name="Liu S."/>
            <person name="Lokyitsang T."/>
            <person name="Lokyitsang Y."/>
            <person name="Lubonja R."/>
            <person name="Lui A."/>
            <person name="MacDonald P."/>
            <person name="Magnisalis V."/>
            <person name="Maru K."/>
            <person name="Matthews C."/>
            <person name="McCusker W."/>
            <person name="McDonough S."/>
            <person name="Mehta T."/>
            <person name="Meldrim J."/>
            <person name="Meneus L."/>
            <person name="Mihai O."/>
            <person name="Mihalev A."/>
            <person name="Mihova T."/>
            <person name="Mittelman R."/>
            <person name="Mlenga V."/>
            <person name="Montmayeur A."/>
            <person name="Mulrain L."/>
            <person name="Navidi A."/>
            <person name="Naylor J."/>
            <person name="Negash T."/>
            <person name="Nguyen T."/>
            <person name="Nguyen N."/>
            <person name="Nicol R."/>
            <person name="Norbu C."/>
            <person name="Norbu N."/>
            <person name="Novod N."/>
            <person name="O'Neill B."/>
            <person name="Osman S."/>
            <person name="Markiewicz E."/>
            <person name="Oyono O.L."/>
            <person name="Patti C."/>
            <person name="Phunkhang P."/>
            <person name="Pierre F."/>
            <person name="Priest M."/>
            <person name="Raghuraman S."/>
            <person name="Rege F."/>
            <person name="Reyes R."/>
            <person name="Rise C."/>
            <person name="Rogov P."/>
            <person name="Ross K."/>
            <person name="Ryan E."/>
            <person name="Settipalli S."/>
            <person name="Shea T."/>
            <person name="Sherpa N."/>
            <person name="Shi L."/>
            <person name="Shih D."/>
            <person name="Sparrow T."/>
            <person name="Spaulding J."/>
            <person name="Stalker J."/>
            <person name="Stange-Thomann N."/>
            <person name="Stavropoulos S."/>
            <person name="Stone C."/>
            <person name="Strader C."/>
            <person name="Tesfaye S."/>
            <person name="Thomson T."/>
            <person name="Thoulutsang Y."/>
            <person name="Thoulutsang D."/>
            <person name="Topham K."/>
            <person name="Topping I."/>
            <person name="Tsamla T."/>
            <person name="Vassiliev H."/>
            <person name="Vo A."/>
            <person name="Wangchuk T."/>
            <person name="Wangdi T."/>
            <person name="Weiand M."/>
            <person name="Wilkinson J."/>
            <person name="Wilson A."/>
            <person name="Yadav S."/>
            <person name="Young G."/>
            <person name="Yu Q."/>
            <person name="Zembek L."/>
            <person name="Zhong D."/>
            <person name="Zimmer A."/>
            <person name="Zwirko Z."/>
            <person name="Jaffe D.B."/>
            <person name="Alvarez P."/>
            <person name="Brockman W."/>
            <person name="Butler J."/>
            <person name="Chin C."/>
            <person name="Gnerre S."/>
            <person name="Grabherr M."/>
            <person name="Kleber M."/>
            <person name="Mauceli E."/>
            <person name="MacCallum I."/>
        </authorList>
    </citation>
    <scope>NUCLEOTIDE SEQUENCE [LARGE SCALE GENOMIC DNA]</scope>
    <source>
        <strain evidence="3">Tucson 15010-1051.87</strain>
    </source>
</reference>
<sequence length="235" mass="26266">MEKKPCESNTTQKTTDQKIIDDANVKSSDKKGVKQIVPQQHKNISSVKEEPREIDKKDADKKDTSDQGASSDHKSKMNEEKKGKVKSNKGNRSVLCTENVVMPSSQEKNLCDFKSSQKTEENEGEMLNQSENKGEIQKVPQQQEDKSLAAEDPTKLGKNMPCVALKENADEKETSDIGALFDDKTKMMEQKADEGPEEKKGKEESNKAKAVLCSKKVVFPSSQEVRMLKNVAKHH</sequence>
<feature type="compositionally biased region" description="Basic and acidic residues" evidence="1">
    <location>
        <begin position="15"/>
        <end position="32"/>
    </location>
</feature>
<proteinExistence type="predicted"/>
<evidence type="ECO:0000313" key="3">
    <source>
        <dbReference type="Proteomes" id="UP000008792"/>
    </source>
</evidence>
<gene>
    <name evidence="2" type="primary">Dvir\GJ26240</name>
    <name evidence="2" type="ORF">Dvir_GJ26240</name>
</gene>
<dbReference type="InParanoid" id="A0A0Q9WBE1"/>
<feature type="compositionally biased region" description="Polar residues" evidence="1">
    <location>
        <begin position="37"/>
        <end position="46"/>
    </location>
</feature>
<dbReference type="Proteomes" id="UP000008792">
    <property type="component" value="Unassembled WGS sequence"/>
</dbReference>
<feature type="compositionally biased region" description="Polar residues" evidence="1">
    <location>
        <begin position="90"/>
        <end position="108"/>
    </location>
</feature>
<feature type="compositionally biased region" description="Basic and acidic residues" evidence="1">
    <location>
        <begin position="143"/>
        <end position="155"/>
    </location>
</feature>
<protein>
    <submittedName>
        <fullName evidence="2">Uncharacterized protein</fullName>
    </submittedName>
</protein>
<feature type="compositionally biased region" description="Basic and acidic residues" evidence="1">
    <location>
        <begin position="47"/>
        <end position="82"/>
    </location>
</feature>
<dbReference type="AlphaFoldDB" id="A0A0Q9WBE1"/>
<evidence type="ECO:0000313" key="2">
    <source>
        <dbReference type="EMBL" id="KRF78139.1"/>
    </source>
</evidence>
<organism evidence="2 3">
    <name type="scientific">Drosophila virilis</name>
    <name type="common">Fruit fly</name>
    <dbReference type="NCBI Taxonomy" id="7244"/>
    <lineage>
        <taxon>Eukaryota</taxon>
        <taxon>Metazoa</taxon>
        <taxon>Ecdysozoa</taxon>
        <taxon>Arthropoda</taxon>
        <taxon>Hexapoda</taxon>
        <taxon>Insecta</taxon>
        <taxon>Pterygota</taxon>
        <taxon>Neoptera</taxon>
        <taxon>Endopterygota</taxon>
        <taxon>Diptera</taxon>
        <taxon>Brachycera</taxon>
        <taxon>Muscomorpha</taxon>
        <taxon>Ephydroidea</taxon>
        <taxon>Drosophilidae</taxon>
        <taxon>Drosophila</taxon>
    </lineage>
</organism>
<feature type="compositionally biased region" description="Basic and acidic residues" evidence="1">
    <location>
        <begin position="109"/>
        <end position="121"/>
    </location>
</feature>
<dbReference type="EMBL" id="CH940660">
    <property type="protein sequence ID" value="KRF78139.1"/>
    <property type="molecule type" value="Genomic_DNA"/>
</dbReference>